<dbReference type="EMBL" id="JBHRSV010000001">
    <property type="protein sequence ID" value="MFC2925038.1"/>
    <property type="molecule type" value="Genomic_DNA"/>
</dbReference>
<evidence type="ECO:0000313" key="9">
    <source>
        <dbReference type="Proteomes" id="UP001595379"/>
    </source>
</evidence>
<dbReference type="Proteomes" id="UP001595379">
    <property type="component" value="Unassembled WGS sequence"/>
</dbReference>
<sequence length="259" mass="28418">MSKKFLLDRRELVIGLAAGTIVPLAGCADNAALGRNQLMLVSQAEIERLSATAWRDTLQRQRVLNDPAYTRRLERVGTRMAETSGLSHLDWEFAVIDSDLVNAWVLPNGKVAFYKGLMDIVETDGHIATIMGHEMGHVAGRHAAERASQQRAAQMGMQIVGMALQTQGVDYDADMAAALGAGIQYGVILPYSREHEFEADRLGIDYMVGAGYAARDAMDVWLAMSTLHQDRALEFTSTHPSDDARIAAMRAHIEAMGYI</sequence>
<keyword evidence="2" id="KW-0479">Metal-binding</keyword>
<keyword evidence="4 6" id="KW-0862">Zinc</keyword>
<accession>A0ABV6ZUG8</accession>
<dbReference type="InterPro" id="IPR051156">
    <property type="entry name" value="Mito/Outer_Membr_Metalloprot"/>
</dbReference>
<dbReference type="Gene3D" id="3.30.2010.10">
    <property type="entry name" value="Metalloproteases ('zincins'), catalytic domain"/>
    <property type="match status" value="1"/>
</dbReference>
<evidence type="ECO:0000256" key="2">
    <source>
        <dbReference type="ARBA" id="ARBA00022723"/>
    </source>
</evidence>
<comment type="similarity">
    <text evidence="6">Belongs to the peptidase M48 family.</text>
</comment>
<evidence type="ECO:0000313" key="8">
    <source>
        <dbReference type="EMBL" id="MFC2925038.1"/>
    </source>
</evidence>
<protein>
    <submittedName>
        <fullName evidence="8">M48 family metallopeptidase</fullName>
    </submittedName>
</protein>
<dbReference type="PANTHER" id="PTHR22726:SF24">
    <property type="entry name" value="M48 FAMILY METALLOPEPTIDASE"/>
    <property type="match status" value="1"/>
</dbReference>
<reference evidence="9" key="1">
    <citation type="journal article" date="2019" name="Int. J. Syst. Evol. Microbiol.">
        <title>The Global Catalogue of Microorganisms (GCM) 10K type strain sequencing project: providing services to taxonomists for standard genome sequencing and annotation.</title>
        <authorList>
            <consortium name="The Broad Institute Genomics Platform"/>
            <consortium name="The Broad Institute Genome Sequencing Center for Infectious Disease"/>
            <person name="Wu L."/>
            <person name="Ma J."/>
        </authorList>
    </citation>
    <scope>NUCLEOTIDE SEQUENCE [LARGE SCALE GENOMIC DNA]</scope>
    <source>
        <strain evidence="9">KCTC 52487</strain>
    </source>
</reference>
<evidence type="ECO:0000256" key="3">
    <source>
        <dbReference type="ARBA" id="ARBA00022801"/>
    </source>
</evidence>
<keyword evidence="1 6" id="KW-0645">Protease</keyword>
<dbReference type="RefSeq" id="WP_343163921.1">
    <property type="nucleotide sequence ID" value="NZ_JBHRSV010000001.1"/>
</dbReference>
<evidence type="ECO:0000256" key="1">
    <source>
        <dbReference type="ARBA" id="ARBA00022670"/>
    </source>
</evidence>
<name>A0ABV6ZUG8_9PROT</name>
<dbReference type="CDD" id="cd07331">
    <property type="entry name" value="M48C_Oma1_like"/>
    <property type="match status" value="1"/>
</dbReference>
<keyword evidence="3 6" id="KW-0378">Hydrolase</keyword>
<dbReference type="PANTHER" id="PTHR22726">
    <property type="entry name" value="METALLOENDOPEPTIDASE OMA1"/>
    <property type="match status" value="1"/>
</dbReference>
<comment type="cofactor">
    <cofactor evidence="6">
        <name>Zn(2+)</name>
        <dbReference type="ChEBI" id="CHEBI:29105"/>
    </cofactor>
    <text evidence="6">Binds 1 zinc ion per subunit.</text>
</comment>
<organism evidence="8 9">
    <name type="scientific">Hyphobacterium vulgare</name>
    <dbReference type="NCBI Taxonomy" id="1736751"/>
    <lineage>
        <taxon>Bacteria</taxon>
        <taxon>Pseudomonadati</taxon>
        <taxon>Pseudomonadota</taxon>
        <taxon>Alphaproteobacteria</taxon>
        <taxon>Maricaulales</taxon>
        <taxon>Maricaulaceae</taxon>
        <taxon>Hyphobacterium</taxon>
    </lineage>
</organism>
<gene>
    <name evidence="8" type="ORF">ACFOOR_02850</name>
</gene>
<dbReference type="Pfam" id="PF01435">
    <property type="entry name" value="Peptidase_M48"/>
    <property type="match status" value="1"/>
</dbReference>
<evidence type="ECO:0000256" key="5">
    <source>
        <dbReference type="ARBA" id="ARBA00023049"/>
    </source>
</evidence>
<evidence type="ECO:0000256" key="4">
    <source>
        <dbReference type="ARBA" id="ARBA00022833"/>
    </source>
</evidence>
<proteinExistence type="inferred from homology"/>
<keyword evidence="5 6" id="KW-0482">Metalloprotease</keyword>
<feature type="domain" description="Peptidase M48" evidence="7">
    <location>
        <begin position="69"/>
        <end position="251"/>
    </location>
</feature>
<comment type="caution">
    <text evidence="8">The sequence shown here is derived from an EMBL/GenBank/DDBJ whole genome shotgun (WGS) entry which is preliminary data.</text>
</comment>
<evidence type="ECO:0000256" key="6">
    <source>
        <dbReference type="RuleBase" id="RU003983"/>
    </source>
</evidence>
<evidence type="ECO:0000259" key="7">
    <source>
        <dbReference type="Pfam" id="PF01435"/>
    </source>
</evidence>
<dbReference type="InterPro" id="IPR001915">
    <property type="entry name" value="Peptidase_M48"/>
</dbReference>
<keyword evidence="9" id="KW-1185">Reference proteome</keyword>